<dbReference type="SUPFAM" id="SSF69118">
    <property type="entry name" value="AhpD-like"/>
    <property type="match status" value="1"/>
</dbReference>
<dbReference type="Pfam" id="PF02627">
    <property type="entry name" value="CMD"/>
    <property type="match status" value="1"/>
</dbReference>
<name>A0A6M2BMZ9_9GAMM</name>
<dbReference type="GO" id="GO:0051920">
    <property type="term" value="F:peroxiredoxin activity"/>
    <property type="evidence" value="ECO:0007669"/>
    <property type="project" value="InterPro"/>
</dbReference>
<evidence type="ECO:0000259" key="1">
    <source>
        <dbReference type="Pfam" id="PF02627"/>
    </source>
</evidence>
<dbReference type="PANTHER" id="PTHR34846">
    <property type="entry name" value="4-CARBOXYMUCONOLACTONE DECARBOXYLASE FAMILY PROTEIN (AFU_ORTHOLOGUE AFUA_6G11590)"/>
    <property type="match status" value="1"/>
</dbReference>
<proteinExistence type="predicted"/>
<dbReference type="Proteomes" id="UP000472676">
    <property type="component" value="Unassembled WGS sequence"/>
</dbReference>
<feature type="domain" description="Carboxymuconolactone decarboxylase-like" evidence="1">
    <location>
        <begin position="24"/>
        <end position="106"/>
    </location>
</feature>
<dbReference type="InterPro" id="IPR003779">
    <property type="entry name" value="CMD-like"/>
</dbReference>
<comment type="caution">
    <text evidence="2">The sequence shown here is derived from an EMBL/GenBank/DDBJ whole genome shotgun (WGS) entry which is preliminary data.</text>
</comment>
<evidence type="ECO:0000313" key="2">
    <source>
        <dbReference type="EMBL" id="NGY03986.1"/>
    </source>
</evidence>
<dbReference type="InterPro" id="IPR029032">
    <property type="entry name" value="AhpD-like"/>
</dbReference>
<gene>
    <name evidence="2" type="ORF">G7Y85_04360</name>
</gene>
<evidence type="ECO:0000313" key="3">
    <source>
        <dbReference type="Proteomes" id="UP000472676"/>
    </source>
</evidence>
<dbReference type="PANTHER" id="PTHR34846:SF5">
    <property type="entry name" value="CARBOXYMUCONOLACTONE DECARBOXYLASE-LIKE DOMAIN-CONTAINING PROTEIN"/>
    <property type="match status" value="1"/>
</dbReference>
<reference evidence="2 3" key="1">
    <citation type="journal article" date="2014" name="Int. J. Syst. Evol. Microbiol.">
        <title>Solimonas terrae sp. nov., isolated from soil.</title>
        <authorList>
            <person name="Kim S.J."/>
            <person name="Moon J.Y."/>
            <person name="Weon H.Y."/>
            <person name="Ahn J.H."/>
            <person name="Chen W.M."/>
            <person name="Kwon S.W."/>
        </authorList>
    </citation>
    <scope>NUCLEOTIDE SEQUENCE [LARGE SCALE GENOMIC DNA]</scope>
    <source>
        <strain evidence="2 3">KIS83-12</strain>
    </source>
</reference>
<accession>A0A6M2BMZ9</accession>
<keyword evidence="3" id="KW-1185">Reference proteome</keyword>
<protein>
    <submittedName>
        <fullName evidence="2">Carboxymuconolactone decarboxylase family protein</fullName>
    </submittedName>
</protein>
<dbReference type="EMBL" id="JAAMOW010000002">
    <property type="protein sequence ID" value="NGY03986.1"/>
    <property type="molecule type" value="Genomic_DNA"/>
</dbReference>
<dbReference type="AlphaFoldDB" id="A0A6M2BMZ9"/>
<organism evidence="2 3">
    <name type="scientific">Solimonas terrae</name>
    <dbReference type="NCBI Taxonomy" id="1396819"/>
    <lineage>
        <taxon>Bacteria</taxon>
        <taxon>Pseudomonadati</taxon>
        <taxon>Pseudomonadota</taxon>
        <taxon>Gammaproteobacteria</taxon>
        <taxon>Nevskiales</taxon>
        <taxon>Nevskiaceae</taxon>
        <taxon>Solimonas</taxon>
    </lineage>
</organism>
<sequence length="178" mass="19793">MNGWNAGDREVRGVNVLGTLAHYPALAKAFCTFNAHVAGASTLTVRDREIVILRLSWLRRSEYEYGQHLILGRRAGLDDDELRRLEQGPDAAGWSPEDADLVRAVDELHALSRITRETWARLAQRYDQSQMLDLLFLVGCYDALALAINSLETPAEGDAATLLDDATRERMAKSRAAV</sequence>
<dbReference type="Gene3D" id="1.20.1290.10">
    <property type="entry name" value="AhpD-like"/>
    <property type="match status" value="1"/>
</dbReference>